<keyword evidence="2" id="KW-0378">Hydrolase</keyword>
<evidence type="ECO:0000313" key="3">
    <source>
        <dbReference type="Proteomes" id="UP001218034"/>
    </source>
</evidence>
<dbReference type="Gene3D" id="3.30.428.10">
    <property type="entry name" value="HIT-like"/>
    <property type="match status" value="1"/>
</dbReference>
<dbReference type="EMBL" id="CP104395">
    <property type="protein sequence ID" value="WEL19934.1"/>
    <property type="molecule type" value="Genomic_DNA"/>
</dbReference>
<keyword evidence="3" id="KW-1185">Reference proteome</keyword>
<dbReference type="RefSeq" id="WP_347721763.1">
    <property type="nucleotide sequence ID" value="NZ_CP104395.1"/>
</dbReference>
<dbReference type="InterPro" id="IPR001310">
    <property type="entry name" value="Histidine_triad_HIT"/>
</dbReference>
<protein>
    <submittedName>
        <fullName evidence="2">HIT family hydrolase</fullName>
    </submittedName>
</protein>
<dbReference type="Pfam" id="PF01230">
    <property type="entry name" value="HIT"/>
    <property type="match status" value="1"/>
</dbReference>
<dbReference type="InterPro" id="IPR036265">
    <property type="entry name" value="HIT-like_sf"/>
</dbReference>
<dbReference type="GeneID" id="90590370"/>
<gene>
    <name evidence="2" type="primary">hit3</name>
    <name evidence="2" type="ORF">SVXNc_0932</name>
</gene>
<dbReference type="Proteomes" id="UP001218034">
    <property type="component" value="Chromosome"/>
</dbReference>
<sequence>MSEDCVFCKIIEGQIPSNKVYEDENVVAFLDANPVSKGHTLVVPKAHVDTVFDAESMEYMWKPIVKVANAIREAFDVEDMNINQNNGSLAGQEVDHLHFHLTPRYDGSEIDISYNRSEPENADEVAEQIRSKTA</sequence>
<evidence type="ECO:0000259" key="1">
    <source>
        <dbReference type="Pfam" id="PF01230"/>
    </source>
</evidence>
<accession>A0ABY8CFE4</accession>
<evidence type="ECO:0000313" key="2">
    <source>
        <dbReference type="EMBL" id="WEL19934.1"/>
    </source>
</evidence>
<dbReference type="InterPro" id="IPR019808">
    <property type="entry name" value="Histidine_triad_CS"/>
</dbReference>
<organism evidence="2 3">
    <name type="scientific">Candidatus Nanohalococcus occultus</name>
    <dbReference type="NCBI Taxonomy" id="2978047"/>
    <lineage>
        <taxon>Archaea</taxon>
        <taxon>Candidatus Nanohalarchaeota</taxon>
        <taxon>Candidatus Nanohalarchaeota incertae sedis</taxon>
        <taxon>Candidatus Nanohalococcus</taxon>
    </lineage>
</organism>
<dbReference type="InterPro" id="IPR011146">
    <property type="entry name" value="HIT-like"/>
</dbReference>
<dbReference type="PANTHER" id="PTHR46648:SF1">
    <property type="entry name" value="ADENOSINE 5'-MONOPHOSPHORAMIDASE HNT1"/>
    <property type="match status" value="1"/>
</dbReference>
<dbReference type="InterPro" id="IPR039384">
    <property type="entry name" value="HINT"/>
</dbReference>
<dbReference type="GO" id="GO:0016787">
    <property type="term" value="F:hydrolase activity"/>
    <property type="evidence" value="ECO:0007669"/>
    <property type="project" value="UniProtKB-KW"/>
</dbReference>
<dbReference type="SUPFAM" id="SSF54197">
    <property type="entry name" value="HIT-like"/>
    <property type="match status" value="1"/>
</dbReference>
<dbReference type="PROSITE" id="PS00892">
    <property type="entry name" value="HIT_1"/>
    <property type="match status" value="1"/>
</dbReference>
<name>A0ABY8CFE4_9ARCH</name>
<proteinExistence type="predicted"/>
<dbReference type="PANTHER" id="PTHR46648">
    <property type="entry name" value="HIT FAMILY PROTEIN 1"/>
    <property type="match status" value="1"/>
</dbReference>
<dbReference type="CDD" id="cd01277">
    <property type="entry name" value="HINT_subgroup"/>
    <property type="match status" value="1"/>
</dbReference>
<dbReference type="PRINTS" id="PR00332">
    <property type="entry name" value="HISTRIAD"/>
</dbReference>
<reference evidence="2 3" key="1">
    <citation type="submission" date="2022-09" db="EMBL/GenBank/DDBJ databases">
        <title>Xylan utilization by haloarchaea-nanohaloarchaea associations.</title>
        <authorList>
            <person name="Yakimov M."/>
        </authorList>
    </citation>
    <scope>NUCLEOTIDE SEQUENCE [LARGE SCALE GENOMIC DNA]</scope>
    <source>
        <strain evidence="2 3">SVXNc</strain>
    </source>
</reference>
<feature type="domain" description="HIT" evidence="1">
    <location>
        <begin position="13"/>
        <end position="106"/>
    </location>
</feature>